<accession>A0A7R8R5C6</accession>
<gene>
    <name evidence="1" type="ORF">LLCLJKAH_00001</name>
</gene>
<organism evidence="1 2">
    <name type="scientific">Klebsiella phage vB_KvM-Eowyn</name>
    <dbReference type="NCBI Taxonomy" id="2762819"/>
    <lineage>
        <taxon>Viruses</taxon>
        <taxon>Duplodnaviria</taxon>
        <taxon>Heunggongvirae</taxon>
        <taxon>Uroviricota</taxon>
        <taxon>Caudoviricetes</taxon>
        <taxon>Chimalliviridae</taxon>
        <taxon>Eowynvirus</taxon>
        <taxon>Eowynvirus eowyn</taxon>
    </lineage>
</organism>
<sequence>MAIKTQEELLNEFMDQILHQRFLALRQAETKEEAVDQIIIGILSTLDGVSGRWPDPITLVVEPTPEAEIEEIQAEGRSWIEAPTPINLGCYLHDLYGAELRKRFKS</sequence>
<dbReference type="EMBL" id="LR881104">
    <property type="protein sequence ID" value="CAD5235990.1"/>
    <property type="molecule type" value="Genomic_DNA"/>
</dbReference>
<evidence type="ECO:0000313" key="1">
    <source>
        <dbReference type="EMBL" id="CAD5235990.1"/>
    </source>
</evidence>
<dbReference type="Proteomes" id="UP000596247">
    <property type="component" value="Chromosome"/>
</dbReference>
<keyword evidence="2" id="KW-1185">Reference proteome</keyword>
<evidence type="ECO:0000313" key="2">
    <source>
        <dbReference type="Proteomes" id="UP000596247"/>
    </source>
</evidence>
<proteinExistence type="predicted"/>
<name>A0A7R8R5C6_9CAUD</name>
<protein>
    <submittedName>
        <fullName evidence="1">Uncharacterized protein</fullName>
    </submittedName>
</protein>
<reference evidence="1 2" key="1">
    <citation type="submission" date="2020-09" db="EMBL/GenBank/DDBJ databases">
        <authorList>
            <person name="Jameson E."/>
        </authorList>
    </citation>
    <scope>NUCLEOTIDE SEQUENCE [LARGE SCALE GENOMIC DNA]</scope>
</reference>